<sequence length="118" mass="14013">MLQKHHENLPHHVSLSSLLIYTRRPRKDRERRDTLKSNEPQTSLKHSRQEERQENELNVVEYISKAEGQVEYLNENDYSPNHVRALRCFSKIVDGPGRWFRAALYQIAAEGKDFLKIR</sequence>
<dbReference type="EMBL" id="LUGH01000112">
    <property type="protein sequence ID" value="OBZ89122.1"/>
    <property type="molecule type" value="Genomic_DNA"/>
</dbReference>
<name>A0A1C7NJ03_9FUNG</name>
<protein>
    <submittedName>
        <fullName evidence="2">Uncharacterized protein</fullName>
    </submittedName>
</protein>
<evidence type="ECO:0000313" key="2">
    <source>
        <dbReference type="EMBL" id="OBZ89122.1"/>
    </source>
</evidence>
<feature type="region of interest" description="Disordered" evidence="1">
    <location>
        <begin position="20"/>
        <end position="55"/>
    </location>
</feature>
<dbReference type="Proteomes" id="UP000093000">
    <property type="component" value="Unassembled WGS sequence"/>
</dbReference>
<dbReference type="AlphaFoldDB" id="A0A1C7NJ03"/>
<accession>A0A1C7NJ03</accession>
<dbReference type="InParanoid" id="A0A1C7NJ03"/>
<proteinExistence type="predicted"/>
<reference evidence="2 3" key="1">
    <citation type="submission" date="2016-03" db="EMBL/GenBank/DDBJ databases">
        <title>Choanephora cucurbitarum.</title>
        <authorList>
            <person name="Min B."/>
            <person name="Park H."/>
            <person name="Park J.-H."/>
            <person name="Shin H.-D."/>
            <person name="Choi I.-G."/>
        </authorList>
    </citation>
    <scope>NUCLEOTIDE SEQUENCE [LARGE SCALE GENOMIC DNA]</scope>
    <source>
        <strain evidence="2 3">KUS-F28377</strain>
    </source>
</reference>
<keyword evidence="3" id="KW-1185">Reference proteome</keyword>
<evidence type="ECO:0000313" key="3">
    <source>
        <dbReference type="Proteomes" id="UP000093000"/>
    </source>
</evidence>
<gene>
    <name evidence="2" type="ORF">A0J61_02822</name>
</gene>
<evidence type="ECO:0000256" key="1">
    <source>
        <dbReference type="SAM" id="MobiDB-lite"/>
    </source>
</evidence>
<feature type="compositionally biased region" description="Basic and acidic residues" evidence="1">
    <location>
        <begin position="27"/>
        <end position="36"/>
    </location>
</feature>
<comment type="caution">
    <text evidence="2">The sequence shown here is derived from an EMBL/GenBank/DDBJ whole genome shotgun (WGS) entry which is preliminary data.</text>
</comment>
<organism evidence="2 3">
    <name type="scientific">Choanephora cucurbitarum</name>
    <dbReference type="NCBI Taxonomy" id="101091"/>
    <lineage>
        <taxon>Eukaryota</taxon>
        <taxon>Fungi</taxon>
        <taxon>Fungi incertae sedis</taxon>
        <taxon>Mucoromycota</taxon>
        <taxon>Mucoromycotina</taxon>
        <taxon>Mucoromycetes</taxon>
        <taxon>Mucorales</taxon>
        <taxon>Mucorineae</taxon>
        <taxon>Choanephoraceae</taxon>
        <taxon>Choanephoroideae</taxon>
        <taxon>Choanephora</taxon>
    </lineage>
</organism>